<evidence type="ECO:0000256" key="9">
    <source>
        <dbReference type="ARBA" id="ARBA00023121"/>
    </source>
</evidence>
<feature type="region of interest" description="Disordered" evidence="14">
    <location>
        <begin position="688"/>
        <end position="713"/>
    </location>
</feature>
<keyword evidence="10" id="KW-0496">Mitochondrion</keyword>
<evidence type="ECO:0000256" key="4">
    <source>
        <dbReference type="ARBA" id="ARBA00008233"/>
    </source>
</evidence>
<dbReference type="EMBL" id="JAEAOA010001574">
    <property type="protein sequence ID" value="KAK3607093.1"/>
    <property type="molecule type" value="Genomic_DNA"/>
</dbReference>
<dbReference type="GO" id="GO:0035694">
    <property type="term" value="P:mitochondrial protein catabolic process"/>
    <property type="evidence" value="ECO:0007669"/>
    <property type="project" value="InterPro"/>
</dbReference>
<evidence type="ECO:0000256" key="13">
    <source>
        <dbReference type="SAM" id="Coils"/>
    </source>
</evidence>
<evidence type="ECO:0000256" key="1">
    <source>
        <dbReference type="ARBA" id="ARBA00004294"/>
    </source>
</evidence>
<evidence type="ECO:0000256" key="7">
    <source>
        <dbReference type="ARBA" id="ARBA00022787"/>
    </source>
</evidence>
<feature type="compositionally biased region" description="Basic and acidic residues" evidence="14">
    <location>
        <begin position="915"/>
        <end position="924"/>
    </location>
</feature>
<feature type="region of interest" description="Disordered" evidence="14">
    <location>
        <begin position="480"/>
        <end position="506"/>
    </location>
</feature>
<keyword evidence="17" id="KW-1185">Reference proteome</keyword>
<gene>
    <name evidence="16" type="ORF">CHS0354_026300</name>
</gene>
<name>A0AAE0W9I6_9BIVA</name>
<feature type="region of interest" description="Disordered" evidence="14">
    <location>
        <begin position="999"/>
        <end position="1033"/>
    </location>
</feature>
<dbReference type="GO" id="GO:0005741">
    <property type="term" value="C:mitochondrial outer membrane"/>
    <property type="evidence" value="ECO:0007669"/>
    <property type="project" value="UniProtKB-SubCell"/>
</dbReference>
<comment type="caution">
    <text evidence="16">The sequence shown here is derived from an EMBL/GenBank/DDBJ whole genome shotgun (WGS) entry which is preliminary data.</text>
</comment>
<evidence type="ECO:0000313" key="16">
    <source>
        <dbReference type="EMBL" id="KAK3607093.1"/>
    </source>
</evidence>
<keyword evidence="7" id="KW-1000">Mitochondrion outer membrane</keyword>
<keyword evidence="9" id="KW-0446">Lipid-binding</keyword>
<evidence type="ECO:0000256" key="10">
    <source>
        <dbReference type="ARBA" id="ARBA00023128"/>
    </source>
</evidence>
<evidence type="ECO:0000259" key="15">
    <source>
        <dbReference type="Pfam" id="PF16026"/>
    </source>
</evidence>
<feature type="compositionally biased region" description="Basic and acidic residues" evidence="14">
    <location>
        <begin position="1240"/>
        <end position="1257"/>
    </location>
</feature>
<reference evidence="16" key="1">
    <citation type="journal article" date="2021" name="Genome Biol. Evol.">
        <title>A High-Quality Reference Genome for a Parasitic Bivalve with Doubly Uniparental Inheritance (Bivalvia: Unionida).</title>
        <authorList>
            <person name="Smith C.H."/>
        </authorList>
    </citation>
    <scope>NUCLEOTIDE SEQUENCE</scope>
    <source>
        <strain evidence="16">CHS0354</strain>
    </source>
</reference>
<evidence type="ECO:0000256" key="11">
    <source>
        <dbReference type="ARBA" id="ARBA00023136"/>
    </source>
</evidence>
<dbReference type="InterPro" id="IPR031981">
    <property type="entry name" value="MIEAP_C"/>
</dbReference>
<feature type="region of interest" description="Disordered" evidence="14">
    <location>
        <begin position="906"/>
        <end position="952"/>
    </location>
</feature>
<feature type="compositionally biased region" description="Basic and acidic residues" evidence="14">
    <location>
        <begin position="1024"/>
        <end position="1033"/>
    </location>
</feature>
<feature type="compositionally biased region" description="Basic and acidic residues" evidence="14">
    <location>
        <begin position="794"/>
        <end position="817"/>
    </location>
</feature>
<feature type="region of interest" description="Disordered" evidence="14">
    <location>
        <begin position="521"/>
        <end position="607"/>
    </location>
</feature>
<feature type="compositionally biased region" description="Basic and acidic residues" evidence="14">
    <location>
        <begin position="542"/>
        <end position="591"/>
    </location>
</feature>
<reference evidence="16" key="3">
    <citation type="submission" date="2023-05" db="EMBL/GenBank/DDBJ databases">
        <authorList>
            <person name="Smith C.H."/>
        </authorList>
    </citation>
    <scope>NUCLEOTIDE SEQUENCE</scope>
    <source>
        <strain evidence="16">CHS0354</strain>
        <tissue evidence="16">Mantle</tissue>
    </source>
</reference>
<reference evidence="16" key="2">
    <citation type="journal article" date="2021" name="Genome Biol. Evol.">
        <title>Developing a high-quality reference genome for a parasitic bivalve with doubly uniparental inheritance (Bivalvia: Unionida).</title>
        <authorList>
            <person name="Smith C.H."/>
        </authorList>
    </citation>
    <scope>NUCLEOTIDE SEQUENCE</scope>
    <source>
        <strain evidence="16">CHS0354</strain>
        <tissue evidence="16">Mantle</tissue>
    </source>
</reference>
<proteinExistence type="inferred from homology"/>
<evidence type="ECO:0000256" key="8">
    <source>
        <dbReference type="ARBA" id="ARBA00023054"/>
    </source>
</evidence>
<dbReference type="PANTHER" id="PTHR21771">
    <property type="entry name" value="MITOCHONDRIA-EATING PROTEIN-RELATED"/>
    <property type="match status" value="1"/>
</dbReference>
<feature type="coiled-coil region" evidence="13">
    <location>
        <begin position="124"/>
        <end position="249"/>
    </location>
</feature>
<dbReference type="GO" id="GO:0035695">
    <property type="term" value="P:mitophagy by internal vacuole formation"/>
    <property type="evidence" value="ECO:0007669"/>
    <property type="project" value="TreeGrafter"/>
</dbReference>
<dbReference type="Pfam" id="PF16026">
    <property type="entry name" value="MIEAP"/>
    <property type="match status" value="1"/>
</dbReference>
<feature type="compositionally biased region" description="Polar residues" evidence="14">
    <location>
        <begin position="493"/>
        <end position="506"/>
    </location>
</feature>
<organism evidence="16 17">
    <name type="scientific">Potamilus streckersoni</name>
    <dbReference type="NCBI Taxonomy" id="2493646"/>
    <lineage>
        <taxon>Eukaryota</taxon>
        <taxon>Metazoa</taxon>
        <taxon>Spiralia</taxon>
        <taxon>Lophotrochozoa</taxon>
        <taxon>Mollusca</taxon>
        <taxon>Bivalvia</taxon>
        <taxon>Autobranchia</taxon>
        <taxon>Heteroconchia</taxon>
        <taxon>Palaeoheterodonta</taxon>
        <taxon>Unionida</taxon>
        <taxon>Unionoidea</taxon>
        <taxon>Unionidae</taxon>
        <taxon>Ambleminae</taxon>
        <taxon>Lampsilini</taxon>
        <taxon>Potamilus</taxon>
    </lineage>
</organism>
<comment type="subcellular location">
    <subcellularLocation>
        <location evidence="3">Cytoplasm</location>
    </subcellularLocation>
    <subcellularLocation>
        <location evidence="2">Mitochondrion matrix</location>
    </subcellularLocation>
    <subcellularLocation>
        <location evidence="1">Mitochondrion outer membrane</location>
    </subcellularLocation>
</comment>
<evidence type="ECO:0000256" key="14">
    <source>
        <dbReference type="SAM" id="MobiDB-lite"/>
    </source>
</evidence>
<dbReference type="InterPro" id="IPR026169">
    <property type="entry name" value="MIEAP"/>
</dbReference>
<feature type="domain" description="Mitochondria-eating protein C-terminal" evidence="15">
    <location>
        <begin position="287"/>
        <end position="480"/>
    </location>
</feature>
<comment type="similarity">
    <text evidence="4">Belongs to the MIEAP family.</text>
</comment>
<feature type="compositionally biased region" description="Basic and acidic residues" evidence="14">
    <location>
        <begin position="521"/>
        <end position="535"/>
    </location>
</feature>
<feature type="region of interest" description="Disordered" evidence="14">
    <location>
        <begin position="1296"/>
        <end position="1349"/>
    </location>
</feature>
<keyword evidence="6" id="KW-0963">Cytoplasm</keyword>
<dbReference type="GO" id="GO:0005759">
    <property type="term" value="C:mitochondrial matrix"/>
    <property type="evidence" value="ECO:0007669"/>
    <property type="project" value="UniProtKB-SubCell"/>
</dbReference>
<evidence type="ECO:0000256" key="12">
    <source>
        <dbReference type="ARBA" id="ARBA00032687"/>
    </source>
</evidence>
<evidence type="ECO:0000256" key="2">
    <source>
        <dbReference type="ARBA" id="ARBA00004305"/>
    </source>
</evidence>
<evidence type="ECO:0000256" key="5">
    <source>
        <dbReference type="ARBA" id="ARBA00019863"/>
    </source>
</evidence>
<dbReference type="PANTHER" id="PTHR21771:SF0">
    <property type="entry name" value="MITOCHONDRIA-EATING PROTEIN"/>
    <property type="match status" value="1"/>
</dbReference>
<feature type="region of interest" description="Disordered" evidence="14">
    <location>
        <begin position="1124"/>
        <end position="1148"/>
    </location>
</feature>
<accession>A0AAE0W9I6</accession>
<dbReference type="GO" id="GO:0008289">
    <property type="term" value="F:lipid binding"/>
    <property type="evidence" value="ECO:0007669"/>
    <property type="project" value="UniProtKB-KW"/>
</dbReference>
<evidence type="ECO:0000313" key="17">
    <source>
        <dbReference type="Proteomes" id="UP001195483"/>
    </source>
</evidence>
<feature type="region of interest" description="Disordered" evidence="14">
    <location>
        <begin position="1209"/>
        <end position="1259"/>
    </location>
</feature>
<keyword evidence="11" id="KW-0472">Membrane</keyword>
<dbReference type="Proteomes" id="UP001195483">
    <property type="component" value="Unassembled WGS sequence"/>
</dbReference>
<evidence type="ECO:0000256" key="3">
    <source>
        <dbReference type="ARBA" id="ARBA00004496"/>
    </source>
</evidence>
<sequence>MTRSGQKDQKALATWTFWDWMQIPLFPFRWLYSYFRRGSPPSSDMSTREQEDQKAPATWTFWDWMRMPIFPFRWLFSYFWRRGNTAAFPKQDAIQNEELQKQLGVREQEVNNPNNDCSQLRTRNEELQKQLGIREQDVNNLNSDCSRLQTRNEELQKQLGIREQEVNNLNSDCSRLRTRNKELQKHLSSREEEAIILKRDCSQLRTRNEELQKRLKRREEEVINLNRDCSQLRTRNEELQRNLSSREEDVITLHRDCSQLRTRLSQIAAMQLTEGNPNIADLSDQNRPDKLAEQFSELYDNQWTDCYQVLTDNLGKTEEDSIKILLKIVKTSYDICLDGSKNILTTTKDILFAFTGRSDKEPDQALDALIQEILHKLKSHRTKSFKAAPTNIEEEIRVQLLSMIGKPETDACDCFIEECIRTCWLMCIKDPPMYIFCDKEAVFDKNKYMEYTEMGNGVAYVVWPALYLHKDGPLMRKGVAQGEGKKYREHTRNANAANSQLPEPNHTQQYYTGIADKMKIKSDKQEKETQAHNSEETAIDDDSLRKTDVSSNEDKVNAEKQDYAYHTERESIDKNDKWNQKQKNEHFHALQEDESTEREEKANDKLTLSKEYCQERELSGGSSISRQESQVNERRNVNLACNSGRNGDEVSSSGLEPERNKNICESLQQEMLQLTDVLISSDNNSGKVYEDENFQSAPKENKTESKEHSNSFVSSDEYFQPRENLGAFNEDNQGKETQDGIIECNNGQVVKEATNNVHGSLTKNIGYFSNDAGKEENALLSNVRSYSNDNLEEEKEKNFQSSRKGEATQSKKQDDNKLFSSDGYCQERETLGAAIKHEEENEGKENHDGFIISDNGQEVKESINIILVSPAKNIDNSPNDAVKEEKPQSINLLSWSSDNWKEEKEKCSQSSIKNDALESKEQAGDKLVSSDALCPHRQTSEAGDINEEENQGKETQYEFIEFNNGQKVKEGIESMHVPLAINTGDCSKDTEEENVTQLNNIHSSSDNSWKEQKENNPQSSTKCDPTEIKEPDDNKLVSSDEYCQQRVPSRDSNITEDEHQVNKTQDGFRECNKGQDTKEGIITIPVSQARNIGDSTNDAEEKERTQSINVCCLSDDNWKEGKEKCSQSSTKDEEIKSKHQVDNKMFSYDDHSRQMETSGAFNITEEETLGKETNDGFLACTNGQEVKEAALIGRAPSDMNIHDSLNDVVPEERQKSTNVCSSSDYSCSDDKDEEDVQSSTKDDATESKEQEEHKLFLQKEYCQQMEYSGSGTINEENQGEKTHDWVIACNDGQEMNEAANVAHAPLEENTCNSSDDTEQERRLQLTDNSNSSDDNKKKYNENADFHTSP</sequence>
<feature type="compositionally biased region" description="Basic and acidic residues" evidence="14">
    <location>
        <begin position="483"/>
        <end position="492"/>
    </location>
</feature>
<feature type="compositionally biased region" description="Basic and acidic residues" evidence="14">
    <location>
        <begin position="1333"/>
        <end position="1349"/>
    </location>
</feature>
<protein>
    <recommendedName>
        <fullName evidence="5">Mitochondria-eating protein</fullName>
    </recommendedName>
    <alternativeName>
        <fullName evidence="12">Spermatogenesis-associated protein 18</fullName>
    </alternativeName>
</protein>
<keyword evidence="8 13" id="KW-0175">Coiled coil</keyword>
<evidence type="ECO:0000256" key="6">
    <source>
        <dbReference type="ARBA" id="ARBA00022490"/>
    </source>
</evidence>
<feature type="compositionally biased region" description="Basic and acidic residues" evidence="14">
    <location>
        <begin position="598"/>
        <end position="607"/>
    </location>
</feature>
<dbReference type="SUPFAM" id="SSF57997">
    <property type="entry name" value="Tropomyosin"/>
    <property type="match status" value="1"/>
</dbReference>
<feature type="compositionally biased region" description="Basic and acidic residues" evidence="14">
    <location>
        <begin position="699"/>
        <end position="709"/>
    </location>
</feature>
<feature type="region of interest" description="Disordered" evidence="14">
    <location>
        <begin position="789"/>
        <end position="823"/>
    </location>
</feature>